<dbReference type="Gene3D" id="3.40.50.1000">
    <property type="entry name" value="HAD superfamily/HAD-like"/>
    <property type="match status" value="1"/>
</dbReference>
<feature type="compositionally biased region" description="Basic and acidic residues" evidence="15">
    <location>
        <begin position="170"/>
        <end position="185"/>
    </location>
</feature>
<comment type="subunit">
    <text evidence="6 14">Homodimer.</text>
</comment>
<evidence type="ECO:0000256" key="5">
    <source>
        <dbReference type="ARBA" id="ARBA00009736"/>
    </source>
</evidence>
<keyword evidence="7 14" id="KW-0963">Cytoplasm</keyword>
<reference evidence="16" key="1">
    <citation type="submission" date="2025-08" db="UniProtKB">
        <authorList>
            <consortium name="Ensembl"/>
        </authorList>
    </citation>
    <scope>IDENTIFICATION</scope>
</reference>
<keyword evidence="8 13" id="KW-0479">Metal-binding</keyword>
<dbReference type="InterPro" id="IPR005002">
    <property type="entry name" value="PMM"/>
</dbReference>
<evidence type="ECO:0000256" key="9">
    <source>
        <dbReference type="ARBA" id="ARBA00022842"/>
    </source>
</evidence>
<comment type="cofactor">
    <cofactor evidence="13">
        <name>Mg(2+)</name>
        <dbReference type="ChEBI" id="CHEBI:18420"/>
    </cofactor>
</comment>
<feature type="binding site" evidence="12">
    <location>
        <position position="421"/>
    </location>
    <ligand>
        <name>alpha-D-mannose 1-phosphate</name>
        <dbReference type="ChEBI" id="CHEBI:58409"/>
    </ligand>
</feature>
<feature type="active site" description="Proton donor/acceptor" evidence="11">
    <location>
        <position position="301"/>
    </location>
</feature>
<evidence type="ECO:0000256" key="10">
    <source>
        <dbReference type="ARBA" id="ARBA00023235"/>
    </source>
</evidence>
<dbReference type="InterPro" id="IPR006379">
    <property type="entry name" value="HAD-SF_hydro_IIB"/>
</dbReference>
<feature type="binding site" evidence="13">
    <location>
        <position position="508"/>
    </location>
    <ligand>
        <name>Mg(2+)</name>
        <dbReference type="ChEBI" id="CHEBI:18420"/>
        <label>1</label>
    </ligand>
</feature>
<feature type="compositionally biased region" description="Low complexity" evidence="15">
    <location>
        <begin position="199"/>
        <end position="211"/>
    </location>
</feature>
<feature type="compositionally biased region" description="Basic residues" evidence="15">
    <location>
        <begin position="267"/>
        <end position="278"/>
    </location>
</feature>
<proteinExistence type="inferred from homology"/>
<feature type="binding site" evidence="13">
    <location>
        <position position="510"/>
    </location>
    <ligand>
        <name>Mg(2+)</name>
        <dbReference type="ChEBI" id="CHEBI:18420"/>
        <label>1</label>
    </ligand>
</feature>
<name>A0A7M4E683_CROPO</name>
<dbReference type="GO" id="GO:0006487">
    <property type="term" value="P:protein N-linked glycosylation"/>
    <property type="evidence" value="ECO:0007669"/>
    <property type="project" value="TreeGrafter"/>
</dbReference>
<dbReference type="InterPro" id="IPR036412">
    <property type="entry name" value="HAD-like_sf"/>
</dbReference>
<feature type="region of interest" description="Disordered" evidence="15">
    <location>
        <begin position="107"/>
        <end position="132"/>
    </location>
</feature>
<evidence type="ECO:0000256" key="11">
    <source>
        <dbReference type="PIRSR" id="PIRSR605002-1"/>
    </source>
</evidence>
<evidence type="ECO:0000256" key="6">
    <source>
        <dbReference type="ARBA" id="ARBA00011738"/>
    </source>
</evidence>
<keyword evidence="17" id="KW-1185">Reference proteome</keyword>
<feature type="compositionally biased region" description="Basic and acidic residues" evidence="15">
    <location>
        <begin position="119"/>
        <end position="130"/>
    </location>
</feature>
<dbReference type="SFLD" id="SFLDS00003">
    <property type="entry name" value="Haloacid_Dehalogenase"/>
    <property type="match status" value="1"/>
</dbReference>
<evidence type="ECO:0000313" key="17">
    <source>
        <dbReference type="Proteomes" id="UP000594220"/>
    </source>
</evidence>
<dbReference type="GeneTree" id="ENSGT00390000002918"/>
<feature type="binding site" evidence="12">
    <location>
        <position position="468"/>
    </location>
    <ligand>
        <name>alpha-D-mannose 1-phosphate</name>
        <dbReference type="ChEBI" id="CHEBI:58409"/>
    </ligand>
</feature>
<feature type="binding site" evidence="13">
    <location>
        <position position="301"/>
    </location>
    <ligand>
        <name>Mg(2+)</name>
        <dbReference type="ChEBI" id="CHEBI:18420"/>
        <label>1</label>
    </ligand>
</feature>
<dbReference type="EC" id="5.4.2.8" evidence="14"/>
<dbReference type="CDD" id="cd02585">
    <property type="entry name" value="HAD_PMM"/>
    <property type="match status" value="1"/>
</dbReference>
<evidence type="ECO:0000256" key="12">
    <source>
        <dbReference type="PIRSR" id="PIRSR605002-2"/>
    </source>
</evidence>
<organism evidence="16 17">
    <name type="scientific">Crocodylus porosus</name>
    <name type="common">Saltwater crocodile</name>
    <name type="synonym">Estuarine crocodile</name>
    <dbReference type="NCBI Taxonomy" id="8502"/>
    <lineage>
        <taxon>Eukaryota</taxon>
        <taxon>Metazoa</taxon>
        <taxon>Chordata</taxon>
        <taxon>Craniata</taxon>
        <taxon>Vertebrata</taxon>
        <taxon>Euteleostomi</taxon>
        <taxon>Archelosauria</taxon>
        <taxon>Archosauria</taxon>
        <taxon>Crocodylia</taxon>
        <taxon>Longirostres</taxon>
        <taxon>Crocodylidae</taxon>
        <taxon>Crocodylus</taxon>
    </lineage>
</organism>
<comment type="similarity">
    <text evidence="5 14">Belongs to the eukaryotic PMM family.</text>
</comment>
<gene>
    <name evidence="16" type="primary">PMM2</name>
</gene>
<dbReference type="SFLD" id="SFLDF00445">
    <property type="entry name" value="alpha-phosphomannomutase"/>
    <property type="match status" value="1"/>
</dbReference>
<protein>
    <recommendedName>
        <fullName evidence="14">Phosphomannomutase</fullName>
        <ecNumber evidence="14">5.4.2.8</ecNumber>
    </recommendedName>
</protein>
<comment type="function">
    <text evidence="2 14">Involved in the synthesis of the GDP-mannose and dolichol-phosphate-mannose required for a number of critical mannosyl transfer reactions.</text>
</comment>
<comment type="catalytic activity">
    <reaction evidence="1 14">
        <text>alpha-D-mannose 1-phosphate = D-mannose 6-phosphate</text>
        <dbReference type="Rhea" id="RHEA:11140"/>
        <dbReference type="ChEBI" id="CHEBI:58409"/>
        <dbReference type="ChEBI" id="CHEBI:58735"/>
        <dbReference type="EC" id="5.4.2.8"/>
    </reaction>
</comment>
<dbReference type="UniPathway" id="UPA00126">
    <property type="reaction ID" value="UER00424"/>
</dbReference>
<sequence>MQLDTCDRPKKSTIQVGLLENWAPSRSPELPKYLFKLLSVHDLPKPEREVQHLWAIVALELEQELITPVPRVLQHHDGRGGTVDLVPPAPEGEMRHPHHVARLTEVDEADEASQEVAEAVEHGEGQDGRAPRYLQLRQGGLALRVQEAERRQGQHGQAGLQQLQAGQRAAEADPREPVDQREALRGRRGWRAAGGGGAATRTAQPPRARAPSSHGRGAAQGYGLGEDRRDEPLSAALLRSLPTAPHLTSPYPHSPPCRRRAEQRGARRDRKWRGRKRLPATTAPSARAMAALGSLCLFDVDGTLTAPRQKVTAEMAEFLQKLRQKVRVGVVGGSDFEKIKEQLGDDVVEKFDYVFPENGLVAYKDGKLLCKQSIQSYMGEDILQELINYCLSYIAKIKLPKKRGTFIEFRNGMLNVSPIGRSCSQEERIEFYELDKKEHIREKFVADLQREFAGKGLTFSIGGQISFDVFPDGWDKRYCLGIAANDGYGTIYFFGDKTMPGGNDYEIYTDPRTVGHSVTSPEETRRICEELFFSQ</sequence>
<feature type="binding site" evidence="13">
    <location>
        <position position="496"/>
    </location>
    <ligand>
        <name>Mg(2+)</name>
        <dbReference type="ChEBI" id="CHEBI:18420"/>
        <label>1</label>
    </ligand>
</feature>
<dbReference type="Proteomes" id="UP000594220">
    <property type="component" value="Unplaced"/>
</dbReference>
<dbReference type="GO" id="GO:0046872">
    <property type="term" value="F:metal ion binding"/>
    <property type="evidence" value="ECO:0007669"/>
    <property type="project" value="UniProtKB-KW"/>
</dbReference>
<comment type="subcellular location">
    <subcellularLocation>
        <location evidence="3 14">Cytoplasm</location>
    </subcellularLocation>
</comment>
<feature type="region of interest" description="Disordered" evidence="15">
    <location>
        <begin position="146"/>
        <end position="227"/>
    </location>
</feature>
<evidence type="ECO:0000256" key="7">
    <source>
        <dbReference type="ARBA" id="ARBA00022490"/>
    </source>
</evidence>
<reference evidence="16" key="2">
    <citation type="submission" date="2025-09" db="UniProtKB">
        <authorList>
            <consortium name="Ensembl"/>
        </authorList>
    </citation>
    <scope>IDENTIFICATION</scope>
</reference>
<dbReference type="AlphaFoldDB" id="A0A7M4E683"/>
<evidence type="ECO:0000256" key="2">
    <source>
        <dbReference type="ARBA" id="ARBA00002564"/>
    </source>
</evidence>
<dbReference type="SFLD" id="SFLDG01143">
    <property type="entry name" value="C2.B.3:_Phosphomannomutase_Lik"/>
    <property type="match status" value="1"/>
</dbReference>
<accession>A0A7M4E683</accession>
<dbReference type="NCBIfam" id="TIGR01484">
    <property type="entry name" value="HAD-SF-IIB"/>
    <property type="match status" value="1"/>
</dbReference>
<dbReference type="Gene3D" id="3.30.1240.20">
    <property type="match status" value="1"/>
</dbReference>
<feature type="region of interest" description="Disordered" evidence="15">
    <location>
        <begin position="242"/>
        <end position="281"/>
    </location>
</feature>
<dbReference type="SUPFAM" id="SSF56784">
    <property type="entry name" value="HAD-like"/>
    <property type="match status" value="1"/>
</dbReference>
<evidence type="ECO:0000256" key="14">
    <source>
        <dbReference type="RuleBase" id="RU361118"/>
    </source>
</evidence>
<feature type="active site" description="Nucleophile" evidence="11">
    <location>
        <position position="299"/>
    </location>
</feature>
<evidence type="ECO:0000256" key="1">
    <source>
        <dbReference type="ARBA" id="ARBA00000586"/>
    </source>
</evidence>
<dbReference type="Ensembl" id="ENSCPRT00005005757.1">
    <property type="protein sequence ID" value="ENSCPRP00005004925.1"/>
    <property type="gene ID" value="ENSCPRG00005003541.1"/>
</dbReference>
<dbReference type="GO" id="GO:0061728">
    <property type="term" value="P:GDP-mannose biosynthetic process from mannose"/>
    <property type="evidence" value="ECO:0007669"/>
    <property type="project" value="UniProtKB-ARBA"/>
</dbReference>
<dbReference type="PANTHER" id="PTHR10466:SF2">
    <property type="entry name" value="PHOSPHOMANNOMUTASE 2"/>
    <property type="match status" value="1"/>
</dbReference>
<comment type="pathway">
    <text evidence="4 14">Nucleotide-sugar biosynthesis; GDP-alpha-D-mannose biosynthesis; alpha-D-mannose 1-phosphate from D-fructose 6-phosphate: step 2/2.</text>
</comment>
<dbReference type="GO" id="GO:0004615">
    <property type="term" value="F:phosphomannomutase activity"/>
    <property type="evidence" value="ECO:0007669"/>
    <property type="project" value="UniProtKB-EC"/>
</dbReference>
<feature type="compositionally biased region" description="Low complexity" evidence="15">
    <location>
        <begin position="154"/>
        <end position="169"/>
    </location>
</feature>
<feature type="binding site" evidence="13">
    <location>
        <position position="513"/>
    </location>
    <ligand>
        <name>Mg(2+)</name>
        <dbReference type="ChEBI" id="CHEBI:18420"/>
        <label>1</label>
    </ligand>
</feature>
<evidence type="ECO:0000256" key="13">
    <source>
        <dbReference type="PIRSR" id="PIRSR605002-3"/>
    </source>
</evidence>
<dbReference type="InterPro" id="IPR023214">
    <property type="entry name" value="HAD_sf"/>
</dbReference>
<evidence type="ECO:0000256" key="15">
    <source>
        <dbReference type="SAM" id="MobiDB-lite"/>
    </source>
</evidence>
<feature type="binding site" evidence="12">
    <location>
        <position position="466"/>
    </location>
    <ligand>
        <name>alpha-D-mannose 1-phosphate</name>
        <dbReference type="ChEBI" id="CHEBI:58409"/>
    </ligand>
</feature>
<dbReference type="PANTHER" id="PTHR10466">
    <property type="entry name" value="PHOSPHOMANNOMUTASE"/>
    <property type="match status" value="1"/>
</dbReference>
<keyword evidence="10 14" id="KW-0413">Isomerase</keyword>
<feature type="binding site" evidence="12">
    <location>
        <position position="410"/>
    </location>
    <ligand>
        <name>alpha-D-mannose 1-phosphate</name>
        <dbReference type="ChEBI" id="CHEBI:58409"/>
    </ligand>
</feature>
<evidence type="ECO:0000256" key="8">
    <source>
        <dbReference type="ARBA" id="ARBA00022723"/>
    </source>
</evidence>
<feature type="binding site" evidence="13">
    <location>
        <position position="299"/>
    </location>
    <ligand>
        <name>Mg(2+)</name>
        <dbReference type="ChEBI" id="CHEBI:18420"/>
        <label>1</label>
    </ligand>
</feature>
<dbReference type="Pfam" id="PF03332">
    <property type="entry name" value="PMM"/>
    <property type="match status" value="1"/>
</dbReference>
<dbReference type="GO" id="GO:0005829">
    <property type="term" value="C:cytosol"/>
    <property type="evidence" value="ECO:0007669"/>
    <property type="project" value="TreeGrafter"/>
</dbReference>
<dbReference type="SFLD" id="SFLDG01140">
    <property type="entry name" value="C2.B:_Phosphomannomutase_and_P"/>
    <property type="match status" value="1"/>
</dbReference>
<evidence type="ECO:0000256" key="3">
    <source>
        <dbReference type="ARBA" id="ARBA00004496"/>
    </source>
</evidence>
<evidence type="ECO:0000313" key="16">
    <source>
        <dbReference type="Ensembl" id="ENSCPRP00005004925.1"/>
    </source>
</evidence>
<dbReference type="InterPro" id="IPR043169">
    <property type="entry name" value="PMM_cap"/>
</dbReference>
<feature type="binding site" evidence="12">
    <location>
        <position position="428"/>
    </location>
    <ligand>
        <name>alpha-D-mannose 1-phosphate</name>
        <dbReference type="ChEBI" id="CHEBI:58409"/>
    </ligand>
</feature>
<dbReference type="FunFam" id="3.30.1240.20:FF:000001">
    <property type="entry name" value="Phosphomannomutase"/>
    <property type="match status" value="1"/>
</dbReference>
<keyword evidence="9 13" id="KW-0460">Magnesium</keyword>
<feature type="binding site" evidence="12">
    <location>
        <position position="308"/>
    </location>
    <ligand>
        <name>alpha-D-mannose 1-phosphate</name>
        <dbReference type="ChEBI" id="CHEBI:58409"/>
    </ligand>
</feature>
<evidence type="ECO:0000256" key="4">
    <source>
        <dbReference type="ARBA" id="ARBA00004699"/>
    </source>
</evidence>
<dbReference type="FunFam" id="3.40.50.1000:FF:000216">
    <property type="entry name" value="Phosphomannomutase"/>
    <property type="match status" value="2"/>
</dbReference>